<dbReference type="GO" id="GO:0003677">
    <property type="term" value="F:DNA binding"/>
    <property type="evidence" value="ECO:0007669"/>
    <property type="project" value="UniProtKB-KW"/>
</dbReference>
<dbReference type="GO" id="GO:0008270">
    <property type="term" value="F:zinc ion binding"/>
    <property type="evidence" value="ECO:0007669"/>
    <property type="project" value="UniProtKB-KW"/>
</dbReference>
<dbReference type="InterPro" id="IPR000477">
    <property type="entry name" value="RT_dom"/>
</dbReference>
<dbReference type="GO" id="GO:0004519">
    <property type="term" value="F:endonuclease activity"/>
    <property type="evidence" value="ECO:0007669"/>
    <property type="project" value="UniProtKB-KW"/>
</dbReference>
<keyword evidence="7" id="KW-0255">Endonuclease</keyword>
<evidence type="ECO:0000256" key="14">
    <source>
        <dbReference type="ARBA" id="ARBA00023172"/>
    </source>
</evidence>
<evidence type="ECO:0000256" key="16">
    <source>
        <dbReference type="SAM" id="MobiDB-lite"/>
    </source>
</evidence>
<gene>
    <name evidence="19" type="ORF">FSB_LOCUS50581</name>
</gene>
<dbReference type="PROSITE" id="PS50158">
    <property type="entry name" value="ZF_CCHC"/>
    <property type="match status" value="1"/>
</dbReference>
<keyword evidence="11" id="KW-0695">RNA-directed DNA polymerase</keyword>
<keyword evidence="9" id="KW-0460">Magnesium</keyword>
<evidence type="ECO:0000256" key="6">
    <source>
        <dbReference type="ARBA" id="ARBA00022750"/>
    </source>
</evidence>
<dbReference type="Gene3D" id="3.30.420.10">
    <property type="entry name" value="Ribonuclease H-like superfamily/Ribonuclease H"/>
    <property type="match status" value="1"/>
</dbReference>
<reference evidence="19" key="1">
    <citation type="submission" date="2018-02" db="EMBL/GenBank/DDBJ databases">
        <authorList>
            <person name="Cohen D.B."/>
            <person name="Kent A.D."/>
        </authorList>
    </citation>
    <scope>NUCLEOTIDE SEQUENCE</scope>
</reference>
<dbReference type="InterPro" id="IPR043502">
    <property type="entry name" value="DNA/RNA_pol_sf"/>
</dbReference>
<evidence type="ECO:0000256" key="2">
    <source>
        <dbReference type="ARBA" id="ARBA00022679"/>
    </source>
</evidence>
<accession>A0A2N9IF60</accession>
<dbReference type="Gene3D" id="3.10.10.10">
    <property type="entry name" value="HIV Type 1 Reverse Transcriptase, subunit A, domain 1"/>
    <property type="match status" value="1"/>
</dbReference>
<name>A0A2N9IF60_FAGSY</name>
<dbReference type="SMART" id="SM00343">
    <property type="entry name" value="ZnF_C2HC"/>
    <property type="match status" value="1"/>
</dbReference>
<dbReference type="GO" id="GO:0006508">
    <property type="term" value="P:proteolysis"/>
    <property type="evidence" value="ECO:0007669"/>
    <property type="project" value="UniProtKB-KW"/>
</dbReference>
<dbReference type="InterPro" id="IPR036875">
    <property type="entry name" value="Znf_CCHC_sf"/>
</dbReference>
<dbReference type="GO" id="GO:0004190">
    <property type="term" value="F:aspartic-type endopeptidase activity"/>
    <property type="evidence" value="ECO:0007669"/>
    <property type="project" value="UniProtKB-KW"/>
</dbReference>
<keyword evidence="14" id="KW-0233">DNA recombination</keyword>
<evidence type="ECO:0000256" key="11">
    <source>
        <dbReference type="ARBA" id="ARBA00022918"/>
    </source>
</evidence>
<keyword evidence="5" id="KW-0479">Metal-binding</keyword>
<evidence type="ECO:0000313" key="19">
    <source>
        <dbReference type="EMBL" id="SPD22699.1"/>
    </source>
</evidence>
<dbReference type="GO" id="GO:0006310">
    <property type="term" value="P:DNA recombination"/>
    <property type="evidence" value="ECO:0007669"/>
    <property type="project" value="UniProtKB-KW"/>
</dbReference>
<dbReference type="EMBL" id="OIVN01005490">
    <property type="protein sequence ID" value="SPD22699.1"/>
    <property type="molecule type" value="Genomic_DNA"/>
</dbReference>
<keyword evidence="10" id="KW-0229">DNA integration</keyword>
<evidence type="ECO:0000256" key="3">
    <source>
        <dbReference type="ARBA" id="ARBA00022695"/>
    </source>
</evidence>
<evidence type="ECO:0000256" key="13">
    <source>
        <dbReference type="ARBA" id="ARBA00023125"/>
    </source>
</evidence>
<dbReference type="GO" id="GO:0003887">
    <property type="term" value="F:DNA-directed DNA polymerase activity"/>
    <property type="evidence" value="ECO:0007669"/>
    <property type="project" value="UniProtKB-KW"/>
</dbReference>
<keyword evidence="12" id="KW-0239">DNA-directed DNA polymerase</keyword>
<dbReference type="Pfam" id="PF17921">
    <property type="entry name" value="Integrase_H2C2"/>
    <property type="match status" value="1"/>
</dbReference>
<evidence type="ECO:0000256" key="8">
    <source>
        <dbReference type="ARBA" id="ARBA00022801"/>
    </source>
</evidence>
<evidence type="ECO:0000259" key="17">
    <source>
        <dbReference type="PROSITE" id="PS50158"/>
    </source>
</evidence>
<dbReference type="Pfam" id="PF00098">
    <property type="entry name" value="zf-CCHC"/>
    <property type="match status" value="1"/>
</dbReference>
<evidence type="ECO:0000256" key="9">
    <source>
        <dbReference type="ARBA" id="ARBA00022842"/>
    </source>
</evidence>
<feature type="region of interest" description="Disordered" evidence="16">
    <location>
        <begin position="104"/>
        <end position="150"/>
    </location>
</feature>
<protein>
    <recommendedName>
        <fullName evidence="20">Reverse transcriptase</fullName>
    </recommendedName>
</protein>
<keyword evidence="8" id="KW-0378">Hydrolase</keyword>
<evidence type="ECO:0000256" key="12">
    <source>
        <dbReference type="ARBA" id="ARBA00022932"/>
    </source>
</evidence>
<dbReference type="GO" id="GO:0015074">
    <property type="term" value="P:DNA integration"/>
    <property type="evidence" value="ECO:0007669"/>
    <property type="project" value="UniProtKB-KW"/>
</dbReference>
<dbReference type="InterPro" id="IPR036397">
    <property type="entry name" value="RNaseH_sf"/>
</dbReference>
<dbReference type="PROSITE" id="PS50994">
    <property type="entry name" value="INTEGRASE"/>
    <property type="match status" value="1"/>
</dbReference>
<dbReference type="Pfam" id="PF17917">
    <property type="entry name" value="RT_RNaseH"/>
    <property type="match status" value="1"/>
</dbReference>
<keyword evidence="15" id="KW-0862">Zinc</keyword>
<evidence type="ECO:0000256" key="10">
    <source>
        <dbReference type="ARBA" id="ARBA00022908"/>
    </source>
</evidence>
<dbReference type="Gene3D" id="3.10.20.370">
    <property type="match status" value="1"/>
</dbReference>
<dbReference type="CDD" id="cd01647">
    <property type="entry name" value="RT_LTR"/>
    <property type="match status" value="1"/>
</dbReference>
<dbReference type="InterPro" id="IPR001878">
    <property type="entry name" value="Znf_CCHC"/>
</dbReference>
<keyword evidence="6" id="KW-0064">Aspartyl protease</keyword>
<dbReference type="CDD" id="cd09274">
    <property type="entry name" value="RNase_HI_RT_Ty3"/>
    <property type="match status" value="1"/>
</dbReference>
<evidence type="ECO:0000256" key="4">
    <source>
        <dbReference type="ARBA" id="ARBA00022722"/>
    </source>
</evidence>
<dbReference type="PANTHER" id="PTHR37984">
    <property type="entry name" value="PROTEIN CBG26694"/>
    <property type="match status" value="1"/>
</dbReference>
<keyword evidence="1" id="KW-0645">Protease</keyword>
<feature type="domain" description="CCHC-type" evidence="17">
    <location>
        <begin position="165"/>
        <end position="180"/>
    </location>
</feature>
<keyword evidence="4" id="KW-0540">Nuclease</keyword>
<keyword evidence="3" id="KW-0548">Nucleotidyltransferase</keyword>
<dbReference type="SUPFAM" id="SSF57756">
    <property type="entry name" value="Retrovirus zinc finger-like domains"/>
    <property type="match status" value="1"/>
</dbReference>
<dbReference type="InterPro" id="IPR056924">
    <property type="entry name" value="SH3_Tf2-1"/>
</dbReference>
<proteinExistence type="predicted"/>
<feature type="domain" description="Integrase catalytic" evidence="18">
    <location>
        <begin position="859"/>
        <end position="957"/>
    </location>
</feature>
<dbReference type="InterPro" id="IPR050951">
    <property type="entry name" value="Retrovirus_Pol_polyprotein"/>
</dbReference>
<keyword evidence="15" id="KW-0863">Zinc-finger</keyword>
<evidence type="ECO:0000259" key="18">
    <source>
        <dbReference type="PROSITE" id="PS50994"/>
    </source>
</evidence>
<dbReference type="InterPro" id="IPR041588">
    <property type="entry name" value="Integrase_H2C2"/>
</dbReference>
<keyword evidence="13" id="KW-0238">DNA-binding</keyword>
<dbReference type="InterPro" id="IPR043128">
    <property type="entry name" value="Rev_trsase/Diguanyl_cyclase"/>
</dbReference>
<dbReference type="Pfam" id="PF24626">
    <property type="entry name" value="SH3_Tf2-1"/>
    <property type="match status" value="1"/>
</dbReference>
<feature type="compositionally biased region" description="Basic and acidic residues" evidence="16">
    <location>
        <begin position="104"/>
        <end position="116"/>
    </location>
</feature>
<dbReference type="SUPFAM" id="SSF53098">
    <property type="entry name" value="Ribonuclease H-like"/>
    <property type="match status" value="1"/>
</dbReference>
<dbReference type="Pfam" id="PF00078">
    <property type="entry name" value="RVT_1"/>
    <property type="match status" value="1"/>
</dbReference>
<keyword evidence="2" id="KW-0808">Transferase</keyword>
<feature type="compositionally biased region" description="Low complexity" evidence="16">
    <location>
        <begin position="118"/>
        <end position="130"/>
    </location>
</feature>
<evidence type="ECO:0000256" key="7">
    <source>
        <dbReference type="ARBA" id="ARBA00022759"/>
    </source>
</evidence>
<dbReference type="InterPro" id="IPR041373">
    <property type="entry name" value="RT_RNaseH"/>
</dbReference>
<dbReference type="Gene3D" id="3.30.70.270">
    <property type="match status" value="1"/>
</dbReference>
<sequence>MAPPRKNLGNSLPNTEGTSDILQTIIQAIGGLTEVVQHQVGATNPMSALEKKLDPPSFKGIEVRKARHFERGLREEIQGPVSMFKLETYAEVVDRALIAERNCKHPSKTSDEERKPKSGNFLKGKSSGGSFKKHGVSNSSKKTHQACPRCGKNHSGTCYLETGACFKCGKTGHFIKDCPKQQNEQTDKANGNQQKPKVAGRVFALTKQDAETSPSVVSGMDWLSIFHASIDCFGKKVVFRIPGQAEFVFEGDRVVRPPPLVSAMQAKRLLRKGCKGFLAYALKSEETTLKTEDISLVKEFPNVFSEDIPGLPPERDVEFTIDLVPGIGPISKAPYRMAPAELKELKEQLQDLLDKGFIRPSASPWGAPVLFVKKKDGSMRLCIDYRELNKVTIRKKYPLPQIDDLFDQLRGSEVFSKIDLRSGYHQLKVKEEDIPKTAFQTRFDHYEFLVMPFGLTNTPAVFMDLMNRMDRVVFLGHVISRDGITVDPSKIEAVVNWVRPTNVSEVRSFLGLAGYYRRSFQELKQRLVSAPVLTIPSSSSGFVIYSNASHKGLGCVLMQHGKVVAYASRQLKSYEQNYPTHNLELVAVVFALKIRRHYLYGERCEIYTDHKSLKYISTQKELNMRQRRWLELIKDYDCSINYHPGKANVVADALSRKSYGFSAALLTTQKHIINDLERLRVEVVIGGSQSYLASLSVQPTLIEKIKSSQGCDPQLMKIMEEVRGGNRLEFNISNDGALRFGNRLCVPKDSTIKREILEEAHHSPYTVHPGSTKMYRDLREVYWWNNMKREIAHFVEQCLTCQQVKVEHQRPSGLLQPLLIPEWKWENISMDFVCGLPRTSKNHDAIWVVVDRLTKSAHFIPIRMNYSLDKLAELYVNEIVSLQKALGTKLNFSTAFHPQTDGQSERTIQILEDMLRACVLDFKGSWIDHLTLVEFAYNNSYQASIEMAPYEALYGRRCRSPICWDEVGERKILGPEIVLKTCEKIELIRERLRVAQSRQKSYADTRRRDLEFEIGDMVFVRVAPMKGVMRFGKKGKLSPRYVGPFEILERVGPVAYKLALPPALSGIHNVFHISMLRRYVSDPSHILSYEPLQVQEDLVL</sequence>
<organism evidence="19">
    <name type="scientific">Fagus sylvatica</name>
    <name type="common">Beechnut</name>
    <dbReference type="NCBI Taxonomy" id="28930"/>
    <lineage>
        <taxon>Eukaryota</taxon>
        <taxon>Viridiplantae</taxon>
        <taxon>Streptophyta</taxon>
        <taxon>Embryophyta</taxon>
        <taxon>Tracheophyta</taxon>
        <taxon>Spermatophyta</taxon>
        <taxon>Magnoliopsida</taxon>
        <taxon>eudicotyledons</taxon>
        <taxon>Gunneridae</taxon>
        <taxon>Pentapetalae</taxon>
        <taxon>rosids</taxon>
        <taxon>fabids</taxon>
        <taxon>Fagales</taxon>
        <taxon>Fagaceae</taxon>
        <taxon>Fagus</taxon>
    </lineage>
</organism>
<dbReference type="Gene3D" id="1.10.340.70">
    <property type="match status" value="1"/>
</dbReference>
<dbReference type="GO" id="GO:0003964">
    <property type="term" value="F:RNA-directed DNA polymerase activity"/>
    <property type="evidence" value="ECO:0007669"/>
    <property type="project" value="UniProtKB-KW"/>
</dbReference>
<dbReference type="SUPFAM" id="SSF56672">
    <property type="entry name" value="DNA/RNA polymerases"/>
    <property type="match status" value="1"/>
</dbReference>
<dbReference type="Gene3D" id="4.10.60.10">
    <property type="entry name" value="Zinc finger, CCHC-type"/>
    <property type="match status" value="1"/>
</dbReference>
<dbReference type="InterPro" id="IPR001584">
    <property type="entry name" value="Integrase_cat-core"/>
</dbReference>
<evidence type="ECO:0000256" key="15">
    <source>
        <dbReference type="PROSITE-ProRule" id="PRU00047"/>
    </source>
</evidence>
<evidence type="ECO:0000256" key="5">
    <source>
        <dbReference type="ARBA" id="ARBA00022723"/>
    </source>
</evidence>
<evidence type="ECO:0000256" key="1">
    <source>
        <dbReference type="ARBA" id="ARBA00022670"/>
    </source>
</evidence>
<dbReference type="PANTHER" id="PTHR37984:SF5">
    <property type="entry name" value="PROTEIN NYNRIN-LIKE"/>
    <property type="match status" value="1"/>
</dbReference>
<evidence type="ECO:0008006" key="20">
    <source>
        <dbReference type="Google" id="ProtNLM"/>
    </source>
</evidence>
<dbReference type="InterPro" id="IPR012337">
    <property type="entry name" value="RNaseH-like_sf"/>
</dbReference>
<dbReference type="FunFam" id="3.10.10.10:FF:000007">
    <property type="entry name" value="Retrovirus-related Pol polyprotein from transposon 17.6-like Protein"/>
    <property type="match status" value="1"/>
</dbReference>
<dbReference type="AlphaFoldDB" id="A0A2N9IF60"/>